<sequence length="175" mass="20166">MKKLLFLLLVSFLVLAACGQDESKTEDKKESKSSLNDDKKKDKNKKSNDETKDTSNATNTQQNNTQQANTEQQTQNFEQRQSTQEPIQSQEQMNNQEQQTTQTPLESQEQQTTELETQNQKIDLNQFPGGDFSTEGMSEDAQKQIEELSRQKDYEGLPQKEYNDQVSEIMNNEMN</sequence>
<protein>
    <recommendedName>
        <fullName evidence="5">Lipoprotein</fullName>
    </recommendedName>
</protein>
<dbReference type="OrthoDB" id="2418649at2"/>
<dbReference type="PROSITE" id="PS51257">
    <property type="entry name" value="PROKAR_LIPOPROTEIN"/>
    <property type="match status" value="1"/>
</dbReference>
<feature type="signal peptide" evidence="2">
    <location>
        <begin position="1"/>
        <end position="16"/>
    </location>
</feature>
<evidence type="ECO:0000256" key="1">
    <source>
        <dbReference type="SAM" id="MobiDB-lite"/>
    </source>
</evidence>
<dbReference type="AlphaFoldDB" id="A0A5R9B3T0"/>
<feature type="compositionally biased region" description="Polar residues" evidence="1">
    <location>
        <begin position="164"/>
        <end position="175"/>
    </location>
</feature>
<comment type="caution">
    <text evidence="3">The sequence shown here is derived from an EMBL/GenBank/DDBJ whole genome shotgun (WGS) entry which is preliminary data.</text>
</comment>
<feature type="compositionally biased region" description="Basic and acidic residues" evidence="1">
    <location>
        <begin position="140"/>
        <end position="155"/>
    </location>
</feature>
<proteinExistence type="predicted"/>
<gene>
    <name evidence="3" type="ORF">FEZ53_01750</name>
</gene>
<dbReference type="EMBL" id="VBTJ01000001">
    <property type="protein sequence ID" value="TLP91017.1"/>
    <property type="molecule type" value="Genomic_DNA"/>
</dbReference>
<feature type="compositionally biased region" description="Basic and acidic residues" evidence="1">
    <location>
        <begin position="21"/>
        <end position="53"/>
    </location>
</feature>
<evidence type="ECO:0000313" key="3">
    <source>
        <dbReference type="EMBL" id="TLP91017.1"/>
    </source>
</evidence>
<feature type="compositionally biased region" description="Low complexity" evidence="1">
    <location>
        <begin position="54"/>
        <end position="120"/>
    </location>
</feature>
<evidence type="ECO:0000313" key="4">
    <source>
        <dbReference type="Proteomes" id="UP000307747"/>
    </source>
</evidence>
<keyword evidence="2" id="KW-0732">Signal</keyword>
<feature type="chain" id="PRO_5038708069" description="Lipoprotein" evidence="2">
    <location>
        <begin position="17"/>
        <end position="175"/>
    </location>
</feature>
<reference evidence="3 4" key="1">
    <citation type="submission" date="2019-05" db="EMBL/GenBank/DDBJ databases">
        <title>The metagenome of a microbial culture collection derived from dairy environment covers the genomic content of the human microbiome.</title>
        <authorList>
            <person name="Roder T."/>
            <person name="Wuthrich D."/>
            <person name="Sattari Z."/>
            <person name="Von Ah U."/>
            <person name="Bar C."/>
            <person name="Ronchi F."/>
            <person name="Macpherson A.J."/>
            <person name="Ganal-Vonarburg S.C."/>
            <person name="Bruggmann R."/>
            <person name="Vergeres G."/>
        </authorList>
    </citation>
    <scope>NUCLEOTIDE SEQUENCE [LARGE SCALE GENOMIC DNA]</scope>
    <source>
        <strain evidence="3 4">FAM 20833</strain>
    </source>
</reference>
<dbReference type="RefSeq" id="WP_138405709.1">
    <property type="nucleotide sequence ID" value="NZ_JALKSG010000001.1"/>
</dbReference>
<feature type="region of interest" description="Disordered" evidence="1">
    <location>
        <begin position="18"/>
        <end position="175"/>
    </location>
</feature>
<evidence type="ECO:0000256" key="2">
    <source>
        <dbReference type="SAM" id="SignalP"/>
    </source>
</evidence>
<dbReference type="Proteomes" id="UP000307747">
    <property type="component" value="Unassembled WGS sequence"/>
</dbReference>
<name>A0A5R9B3T0_STAXY</name>
<accession>A0A5R9B3T0</accession>
<organism evidence="3 4">
    <name type="scientific">Staphylococcus xylosus</name>
    <dbReference type="NCBI Taxonomy" id="1288"/>
    <lineage>
        <taxon>Bacteria</taxon>
        <taxon>Bacillati</taxon>
        <taxon>Bacillota</taxon>
        <taxon>Bacilli</taxon>
        <taxon>Bacillales</taxon>
        <taxon>Staphylococcaceae</taxon>
        <taxon>Staphylococcus</taxon>
    </lineage>
</organism>
<evidence type="ECO:0008006" key="5">
    <source>
        <dbReference type="Google" id="ProtNLM"/>
    </source>
</evidence>